<accession>A0A7M2RL63</accession>
<organism evidence="5 6">
    <name type="scientific">Blautia liquoris</name>
    <dbReference type="NCBI Taxonomy" id="2779518"/>
    <lineage>
        <taxon>Bacteria</taxon>
        <taxon>Bacillati</taxon>
        <taxon>Bacillota</taxon>
        <taxon>Clostridia</taxon>
        <taxon>Lachnospirales</taxon>
        <taxon>Lachnospiraceae</taxon>
        <taxon>Blautia</taxon>
    </lineage>
</organism>
<name>A0A7M2RL63_9FIRM</name>
<reference evidence="5 6" key="1">
    <citation type="submission" date="2020-10" db="EMBL/GenBank/DDBJ databases">
        <title>Blautia liquoris sp.nov., isolated from the mud in a fermentation cellar used for the production of Chinese strong-flavoured liquor.</title>
        <authorList>
            <person name="Lu L."/>
        </authorList>
    </citation>
    <scope>NUCLEOTIDE SEQUENCE [LARGE SCALE GENOMIC DNA]</scope>
    <source>
        <strain evidence="5 6">LZLJ-3</strain>
    </source>
</reference>
<keyword evidence="6" id="KW-1185">Reference proteome</keyword>
<protein>
    <recommendedName>
        <fullName evidence="4">Type 1 encapsulin shell protein</fullName>
    </recommendedName>
</protein>
<dbReference type="InterPro" id="IPR051429">
    <property type="entry name" value="Encapsulin_nc"/>
</dbReference>
<evidence type="ECO:0000256" key="1">
    <source>
        <dbReference type="ARBA" id="ARBA00033738"/>
    </source>
</evidence>
<evidence type="ECO:0000256" key="2">
    <source>
        <dbReference type="ARBA" id="ARBA00033743"/>
    </source>
</evidence>
<gene>
    <name evidence="5" type="ORF">INP51_13710</name>
</gene>
<sequence length="271" mass="29642">MSYLSREAISLPEGLWAQIDDTVVKAARRTLTGRRFLNIFGPLGAGVQSIAIDDAQAVSEVEKDGLVTITGRKYVQIPALHEDFTLLARDLETAEQTGFPLDLAKASRAADACALKEDKLIYFGNKELGITGLTTAEGAKKIKKNDWSSGENSFTDIASGITYLAQQGIFGTYSLAVSPDLYMQMQRLQPGTGLLEIDRVSKLVNGHIYLARALGTGKAVLCASDVENMDLVIGQDMATAYAEQVELNHHFRVIETILPRFKREEAIVVFE</sequence>
<keyword evidence="3" id="KW-1284">Encapsulin nanocompartment</keyword>
<dbReference type="Proteomes" id="UP000593601">
    <property type="component" value="Chromosome"/>
</dbReference>
<comment type="subcellular location">
    <subcellularLocation>
        <location evidence="1">Encapsulin nanocompartment</location>
    </subcellularLocation>
</comment>
<evidence type="ECO:0000256" key="3">
    <source>
        <dbReference type="ARBA" id="ARBA00033787"/>
    </source>
</evidence>
<evidence type="ECO:0000313" key="6">
    <source>
        <dbReference type="Proteomes" id="UP000593601"/>
    </source>
</evidence>
<dbReference type="PANTHER" id="PTHR37165">
    <property type="entry name" value="PEPTIDASE U56 FAMILY"/>
    <property type="match status" value="1"/>
</dbReference>
<proteinExistence type="inferred from homology"/>
<dbReference type="InterPro" id="IPR007544">
    <property type="entry name" value="ENCAP"/>
</dbReference>
<dbReference type="KEGG" id="bliq:INP51_13710"/>
<dbReference type="NCBIfam" id="NF041155">
    <property type="entry name" value="encap_f1"/>
    <property type="match status" value="1"/>
</dbReference>
<dbReference type="Pfam" id="PF04454">
    <property type="entry name" value="Linocin_M18"/>
    <property type="match status" value="1"/>
</dbReference>
<dbReference type="Gene3D" id="3.30.2320.10">
    <property type="entry name" value="hypothetical protein PF0899 domain"/>
    <property type="match status" value="1"/>
</dbReference>
<dbReference type="EMBL" id="CP063304">
    <property type="protein sequence ID" value="QOV21073.1"/>
    <property type="molecule type" value="Genomic_DNA"/>
</dbReference>
<comment type="similarity">
    <text evidence="2">Belongs to the encapsulin family. Family 1 subfamily.</text>
</comment>
<evidence type="ECO:0000256" key="4">
    <source>
        <dbReference type="ARBA" id="ARBA00050023"/>
    </source>
</evidence>
<dbReference type="PIRSF" id="PIRSF019254">
    <property type="entry name" value="CFP29"/>
    <property type="match status" value="1"/>
</dbReference>
<dbReference type="Gene3D" id="3.30.2400.30">
    <property type="match status" value="1"/>
</dbReference>
<dbReference type="GO" id="GO:0140737">
    <property type="term" value="C:encapsulin nanocompartment"/>
    <property type="evidence" value="ECO:0007669"/>
    <property type="project" value="UniProtKB-SubCell"/>
</dbReference>
<dbReference type="AlphaFoldDB" id="A0A7M2RL63"/>
<evidence type="ECO:0000313" key="5">
    <source>
        <dbReference type="EMBL" id="QOV21073.1"/>
    </source>
</evidence>
<dbReference type="PANTHER" id="PTHR37165:SF1">
    <property type="entry name" value="TYPE 1 ENCAPSULIN SHELL PROTEIN"/>
    <property type="match status" value="1"/>
</dbReference>